<dbReference type="InterPro" id="IPR023210">
    <property type="entry name" value="NADP_OxRdtase_dom"/>
</dbReference>
<dbReference type="CDD" id="cd19095">
    <property type="entry name" value="AKR_PA4992-like"/>
    <property type="match status" value="1"/>
</dbReference>
<dbReference type="InterPro" id="IPR020471">
    <property type="entry name" value="AKR"/>
</dbReference>
<evidence type="ECO:0000259" key="1">
    <source>
        <dbReference type="Pfam" id="PF00248"/>
    </source>
</evidence>
<dbReference type="Proteomes" id="UP000263642">
    <property type="component" value="Unassembled WGS sequence"/>
</dbReference>
<dbReference type="PRINTS" id="PR00069">
    <property type="entry name" value="ALDKETRDTASE"/>
</dbReference>
<gene>
    <name evidence="2" type="ORF">DIT97_26250</name>
</gene>
<evidence type="ECO:0000313" key="3">
    <source>
        <dbReference type="Proteomes" id="UP000263642"/>
    </source>
</evidence>
<organism evidence="2 3">
    <name type="scientific">Gimesia maris</name>
    <dbReference type="NCBI Taxonomy" id="122"/>
    <lineage>
        <taxon>Bacteria</taxon>
        <taxon>Pseudomonadati</taxon>
        <taxon>Planctomycetota</taxon>
        <taxon>Planctomycetia</taxon>
        <taxon>Planctomycetales</taxon>
        <taxon>Planctomycetaceae</taxon>
        <taxon>Gimesia</taxon>
    </lineage>
</organism>
<dbReference type="Pfam" id="PF00248">
    <property type="entry name" value="Aldo_ket_red"/>
    <property type="match status" value="1"/>
</dbReference>
<dbReference type="AlphaFoldDB" id="A0A3D3RBZ8"/>
<evidence type="ECO:0000313" key="2">
    <source>
        <dbReference type="EMBL" id="HCO26343.1"/>
    </source>
</evidence>
<dbReference type="GO" id="GO:0016491">
    <property type="term" value="F:oxidoreductase activity"/>
    <property type="evidence" value="ECO:0007669"/>
    <property type="project" value="InterPro"/>
</dbReference>
<dbReference type="SUPFAM" id="SSF51430">
    <property type="entry name" value="NAD(P)-linked oxidoreductase"/>
    <property type="match status" value="1"/>
</dbReference>
<comment type="caution">
    <text evidence="2">The sequence shown here is derived from an EMBL/GenBank/DDBJ whole genome shotgun (WGS) entry which is preliminary data.</text>
</comment>
<name>A0A3D3RBZ8_9PLAN</name>
<reference evidence="2 3" key="1">
    <citation type="journal article" date="2018" name="Nat. Biotechnol.">
        <title>A standardized bacterial taxonomy based on genome phylogeny substantially revises the tree of life.</title>
        <authorList>
            <person name="Parks D.H."/>
            <person name="Chuvochina M."/>
            <person name="Waite D.W."/>
            <person name="Rinke C."/>
            <person name="Skarshewski A."/>
            <person name="Chaumeil P.A."/>
            <person name="Hugenholtz P."/>
        </authorList>
    </citation>
    <scope>NUCLEOTIDE SEQUENCE [LARGE SCALE GENOMIC DNA]</scope>
    <source>
        <strain evidence="2">UBA9375</strain>
    </source>
</reference>
<dbReference type="EMBL" id="DQAY01000157">
    <property type="protein sequence ID" value="HCO26343.1"/>
    <property type="molecule type" value="Genomic_DNA"/>
</dbReference>
<dbReference type="PANTHER" id="PTHR43312">
    <property type="entry name" value="D-THREO-ALDOSE 1-DEHYDROGENASE"/>
    <property type="match status" value="1"/>
</dbReference>
<dbReference type="InterPro" id="IPR053135">
    <property type="entry name" value="AKR2_Oxidoreductase"/>
</dbReference>
<accession>A0A3D3RBZ8</accession>
<protein>
    <submittedName>
        <fullName evidence="2">Aldo/keto reductase</fullName>
    </submittedName>
</protein>
<dbReference type="Gene3D" id="3.20.20.100">
    <property type="entry name" value="NADP-dependent oxidoreductase domain"/>
    <property type="match status" value="1"/>
</dbReference>
<sequence>MQYRPLGNTGFSVSALGFGAFKIGRNEQIKYSQSYDLPDDQTTDRLLNSVLDLGINHIDTAPAYGISEERIGQFLSHRRNEFLLSTKIGETFENGASTYDFSRVSLQSSLERSLSRLKTDVLDVVLIHSNNCETEILNHSDAIETLQAAKQAGLIRWIGLSAKTLSGAKAALDWADVLMVEYHLQDRSHEALLVQAAQKGVGVFVKKGLASGQLSPAEAIPFVLRNPGVSNLVVGGLNLKHLQSNWQTACDTSIAPAA</sequence>
<feature type="domain" description="NADP-dependent oxidoreductase" evidence="1">
    <location>
        <begin position="16"/>
        <end position="217"/>
    </location>
</feature>
<dbReference type="PANTHER" id="PTHR43312:SF1">
    <property type="entry name" value="NADP-DEPENDENT OXIDOREDUCTASE DOMAIN-CONTAINING PROTEIN"/>
    <property type="match status" value="1"/>
</dbReference>
<dbReference type="InterPro" id="IPR036812">
    <property type="entry name" value="NAD(P)_OxRdtase_dom_sf"/>
</dbReference>
<proteinExistence type="predicted"/>